<dbReference type="AlphaFoldDB" id="K5XAE1"/>
<protein>
    <recommendedName>
        <fullName evidence="1">Pre-rRNA-processing protein RIX1 N-terminal domain-containing protein</fullName>
    </recommendedName>
</protein>
<dbReference type="InParanoid" id="K5XAE1"/>
<dbReference type="OMA" id="TSCHYLE"/>
<dbReference type="RefSeq" id="XP_007328830.1">
    <property type="nucleotide sequence ID" value="XM_007328768.1"/>
</dbReference>
<dbReference type="EMBL" id="JH971389">
    <property type="protein sequence ID" value="EKM80027.1"/>
    <property type="molecule type" value="Genomic_DNA"/>
</dbReference>
<reference evidence="3" key="1">
    <citation type="journal article" date="2012" name="Proc. Natl. Acad. Sci. U.S.A.">
        <title>Genome sequence of the button mushroom Agaricus bisporus reveals mechanisms governing adaptation to a humic-rich ecological niche.</title>
        <authorList>
            <person name="Morin E."/>
            <person name="Kohler A."/>
            <person name="Baker A.R."/>
            <person name="Foulongne-Oriol M."/>
            <person name="Lombard V."/>
            <person name="Nagy L.G."/>
            <person name="Ohm R.A."/>
            <person name="Patyshakuliyeva A."/>
            <person name="Brun A."/>
            <person name="Aerts A.L."/>
            <person name="Bailey A.M."/>
            <person name="Billette C."/>
            <person name="Coutinho P.M."/>
            <person name="Deakin G."/>
            <person name="Doddapaneni H."/>
            <person name="Floudas D."/>
            <person name="Grimwood J."/>
            <person name="Hilden K."/>
            <person name="Kuees U."/>
            <person name="LaButti K.M."/>
            <person name="Lapidus A."/>
            <person name="Lindquist E.A."/>
            <person name="Lucas S.M."/>
            <person name="Murat C."/>
            <person name="Riley R.W."/>
            <person name="Salamov A.A."/>
            <person name="Schmutz J."/>
            <person name="Subramanian V."/>
            <person name="Woesten H.A.B."/>
            <person name="Xu J."/>
            <person name="Eastwood D.C."/>
            <person name="Foster G.D."/>
            <person name="Sonnenberg A.S."/>
            <person name="Cullen D."/>
            <person name="de Vries R.P."/>
            <person name="Lundell T."/>
            <person name="Hibbett D.S."/>
            <person name="Henrissat B."/>
            <person name="Burton K.S."/>
            <person name="Kerrigan R.W."/>
            <person name="Challen M.P."/>
            <person name="Grigoriev I.V."/>
            <person name="Martin F."/>
        </authorList>
    </citation>
    <scope>NUCLEOTIDE SEQUENCE [LARGE SCALE GENOMIC DNA]</scope>
    <source>
        <strain evidence="3">JB137-S8 / ATCC MYA-4627 / FGSC 10392</strain>
    </source>
</reference>
<feature type="domain" description="Pre-rRNA-processing protein RIX1 N-terminal" evidence="1">
    <location>
        <begin position="2"/>
        <end position="96"/>
    </location>
</feature>
<dbReference type="InterPro" id="IPR012583">
    <property type="entry name" value="RIX1_N"/>
</dbReference>
<evidence type="ECO:0000259" key="1">
    <source>
        <dbReference type="Pfam" id="PF08167"/>
    </source>
</evidence>
<dbReference type="OrthoDB" id="20900at2759"/>
<dbReference type="InterPro" id="IPR016024">
    <property type="entry name" value="ARM-type_fold"/>
</dbReference>
<proteinExistence type="predicted"/>
<dbReference type="SUPFAM" id="SSF48371">
    <property type="entry name" value="ARM repeat"/>
    <property type="match status" value="1"/>
</dbReference>
<gene>
    <name evidence="2" type="ORF">AGABI1DRAFT_20465</name>
</gene>
<accession>K5XAE1</accession>
<dbReference type="eggNOG" id="ENOG502SAK5">
    <property type="taxonomic scope" value="Eukaryota"/>
</dbReference>
<dbReference type="Pfam" id="PF08167">
    <property type="entry name" value="RIX1"/>
    <property type="match status" value="1"/>
</dbReference>
<dbReference type="Proteomes" id="UP000008493">
    <property type="component" value="Unassembled WGS sequence"/>
</dbReference>
<keyword evidence="3" id="KW-1185">Reference proteome</keyword>
<dbReference type="STRING" id="597362.K5XAE1"/>
<dbReference type="KEGG" id="abp:AGABI1DRAFT20465"/>
<name>K5XAE1_AGABU</name>
<feature type="non-terminal residue" evidence="2">
    <location>
        <position position="1"/>
    </location>
</feature>
<evidence type="ECO:0000313" key="3">
    <source>
        <dbReference type="Proteomes" id="UP000008493"/>
    </source>
</evidence>
<dbReference type="HOGENOM" id="CLU_614779_0_0_1"/>
<dbReference type="GeneID" id="18828831"/>
<sequence length="446" mass="49775">KKNEPPVVLKAAIRLLHAIFTRSYETTEFRRQVATQNIPKLLVALVSLSELTSDIELKVVAIATLVDLIPLYPTLHKPSQQALSSLALRFLDGNPHTPIPSPLLSIASRLYCVIHVTGGKVGASNHWRKALDETLKFGTNTFWCLRTTFTGGISHLSKYLRRIKLSSLVSTSCDRQPSSTHFQVSSIVYRPVQVPVGEIVRFATLLLKCSDNKKEGFVDASTHALELTTTLKIQELGCSLVVSLAEKVKHHLQPYLAQLLGILAVHLETRNTGDHCYIILQTTQTLLLHYSTSSPLVATRLMKGILPLVSKILRDHNTRDTILDTIRLLLRDPYLDASVESISVRVLVSILLVIDRIPPTNLSSNRTLYQDLVLKLRRISTEFISGNSNTLSKSLPLISNALVRGDNTEFQRQLDLLLHPRLPPLVWSLPLAEKLSLVFSDESHEE</sequence>
<organism evidence="2 3">
    <name type="scientific">Agaricus bisporus var. burnettii (strain JB137-S8 / ATCC MYA-4627 / FGSC 10392)</name>
    <name type="common">White button mushroom</name>
    <dbReference type="NCBI Taxonomy" id="597362"/>
    <lineage>
        <taxon>Eukaryota</taxon>
        <taxon>Fungi</taxon>
        <taxon>Dikarya</taxon>
        <taxon>Basidiomycota</taxon>
        <taxon>Agaricomycotina</taxon>
        <taxon>Agaricomycetes</taxon>
        <taxon>Agaricomycetidae</taxon>
        <taxon>Agaricales</taxon>
        <taxon>Agaricineae</taxon>
        <taxon>Agaricaceae</taxon>
        <taxon>Agaricus</taxon>
    </lineage>
</organism>
<feature type="non-terminal residue" evidence="2">
    <location>
        <position position="446"/>
    </location>
</feature>
<evidence type="ECO:0000313" key="2">
    <source>
        <dbReference type="EMBL" id="EKM80027.1"/>
    </source>
</evidence>